<evidence type="ECO:0000313" key="3">
    <source>
        <dbReference type="Proteomes" id="UP001056201"/>
    </source>
</evidence>
<name>A0ABY4RZZ6_AQUTE</name>
<dbReference type="PANTHER" id="PTHR22642">
    <property type="entry name" value="IMIDAZOLONEPROPIONASE"/>
    <property type="match status" value="1"/>
</dbReference>
<gene>
    <name evidence="2" type="ORF">MW290_11765</name>
</gene>
<dbReference type="RefSeq" id="WP_250194840.1">
    <property type="nucleotide sequence ID" value="NZ_CP097635.1"/>
</dbReference>
<dbReference type="Pfam" id="PF07969">
    <property type="entry name" value="Amidohydro_3"/>
    <property type="match status" value="1"/>
</dbReference>
<feature type="domain" description="Amidohydrolase 3" evidence="1">
    <location>
        <begin position="63"/>
        <end position="558"/>
    </location>
</feature>
<organism evidence="2 3">
    <name type="scientific">Aquincola tertiaricarbonis</name>
    <dbReference type="NCBI Taxonomy" id="391953"/>
    <lineage>
        <taxon>Bacteria</taxon>
        <taxon>Pseudomonadati</taxon>
        <taxon>Pseudomonadota</taxon>
        <taxon>Betaproteobacteria</taxon>
        <taxon>Burkholderiales</taxon>
        <taxon>Sphaerotilaceae</taxon>
        <taxon>Aquincola</taxon>
    </lineage>
</organism>
<reference evidence="2" key="1">
    <citation type="submission" date="2022-05" db="EMBL/GenBank/DDBJ databases">
        <title>An RpoN-dependent PEP-CTERM gene is involved in floc formation of an Aquincola tertiaricarbonis strain.</title>
        <authorList>
            <person name="Qiu D."/>
            <person name="Xia M."/>
        </authorList>
    </citation>
    <scope>NUCLEOTIDE SEQUENCE</scope>
    <source>
        <strain evidence="2">RN12</strain>
    </source>
</reference>
<sequence>MFSTLAPPARAAEPADLVLRHGHIYRVPERGSAWAQAVAIRAGRYVAIGTDAEVRPYIGPATQVVDLQGRMAMPGLADAHIHPIDGAYEALYSCTLPPEGGLPEVLAAVKACAQRAGPDDWIVGAAYSSRMAPALEKREALRLLDDASGGKPVVLRDDTFHNRWVNSEVLKRAGIQAGATPPPGGLYVFDQGEPTGLLKEFPAFDKVQQLVPPRRPDRLLQAAQTAAAQLSAMGLTSIQDAWVDRTLLDTWHRAVQSPQGLPLRVVASLAGNKGSTEAEPGGAALYDDARALRSDLLRPDFVKFFVDGVPMAYTSAMLDPYQPSHEHGHDFRGQAHFSLPQLVAAIAPLDARGIPVKLHAVGDGAVRLSLDAIAEVRRLNGDQGPRHQIAHVNWIASSDLPRFKALNVTAEVSPMLWFPTPMKPVLEHFLGRARVDRLGQVASLQKAGAPLAAGSDWPAGTPTPDPWVGIEGLVTRRHPLGLVPGVLGAGERLSLEDALRLYTRGNAEAMGLGGVSGSVELGRSADLIVLDQHLFKVPVERIHRTRVLSTWLQGRLVYQQPTPTKEAP</sequence>
<dbReference type="Gene3D" id="2.30.40.10">
    <property type="entry name" value="Urease, subunit C, domain 1"/>
    <property type="match status" value="1"/>
</dbReference>
<evidence type="ECO:0000313" key="2">
    <source>
        <dbReference type="EMBL" id="URI06578.1"/>
    </source>
</evidence>
<protein>
    <submittedName>
        <fullName evidence="2">Amidohydrolase</fullName>
    </submittedName>
</protein>
<dbReference type="InterPro" id="IPR032466">
    <property type="entry name" value="Metal_Hydrolase"/>
</dbReference>
<dbReference type="Proteomes" id="UP001056201">
    <property type="component" value="Chromosome 1"/>
</dbReference>
<dbReference type="CDD" id="cd01300">
    <property type="entry name" value="YtcJ_like"/>
    <property type="match status" value="1"/>
</dbReference>
<evidence type="ECO:0000259" key="1">
    <source>
        <dbReference type="Pfam" id="PF07969"/>
    </source>
</evidence>
<proteinExistence type="predicted"/>
<dbReference type="EMBL" id="CP097635">
    <property type="protein sequence ID" value="URI06578.1"/>
    <property type="molecule type" value="Genomic_DNA"/>
</dbReference>
<dbReference type="SUPFAM" id="SSF51338">
    <property type="entry name" value="Composite domain of metallo-dependent hydrolases"/>
    <property type="match status" value="1"/>
</dbReference>
<keyword evidence="3" id="KW-1185">Reference proteome</keyword>
<dbReference type="InterPro" id="IPR033932">
    <property type="entry name" value="YtcJ-like"/>
</dbReference>
<dbReference type="Gene3D" id="3.20.20.140">
    <property type="entry name" value="Metal-dependent hydrolases"/>
    <property type="match status" value="1"/>
</dbReference>
<dbReference type="InterPro" id="IPR011059">
    <property type="entry name" value="Metal-dep_hydrolase_composite"/>
</dbReference>
<accession>A0ABY4RZZ6</accession>
<dbReference type="Gene3D" id="3.10.310.70">
    <property type="match status" value="1"/>
</dbReference>
<dbReference type="InterPro" id="IPR013108">
    <property type="entry name" value="Amidohydro_3"/>
</dbReference>
<dbReference type="SUPFAM" id="SSF51556">
    <property type="entry name" value="Metallo-dependent hydrolases"/>
    <property type="match status" value="1"/>
</dbReference>
<dbReference type="PANTHER" id="PTHR22642:SF2">
    <property type="entry name" value="PROTEIN LONG AFTER FAR-RED 3"/>
    <property type="match status" value="1"/>
</dbReference>